<dbReference type="AlphaFoldDB" id="A0A1X6N602"/>
<dbReference type="EMBL" id="KZ110594">
    <property type="protein sequence ID" value="OSX63833.1"/>
    <property type="molecule type" value="Genomic_DNA"/>
</dbReference>
<keyword evidence="2" id="KW-1185">Reference proteome</keyword>
<accession>A0A1X6N602</accession>
<dbReference type="GeneID" id="36329870"/>
<proteinExistence type="predicted"/>
<gene>
    <name evidence="1" type="ORF">POSPLADRAFT_1138552</name>
</gene>
<sequence>MKATVVTVRRANFARNECSGGLAAETAVKALEEARGRGYVRQGLLTWRRALSARRAEQNPRTRTPRLLLHSHSPQAQALVQGLEGDLLALDWVRRQFEEGGSWGRQGESAARRIEMRGCCGVRVDVGPFGLPCSVGNLARLTGVSDWGTAAARKAVWDVNVDEVLRVEGMNLALTGSHNGWGEDGEVRVLQRPLIGAKPLWAPIHLFSAVASRPALRLTHPTLRFRLRRSSTSSTVRDACSKLGTVVPMPRA</sequence>
<dbReference type="RefSeq" id="XP_024340627.1">
    <property type="nucleotide sequence ID" value="XM_024484921.1"/>
</dbReference>
<dbReference type="Proteomes" id="UP000194127">
    <property type="component" value="Unassembled WGS sequence"/>
</dbReference>
<name>A0A1X6N602_9APHY</name>
<protein>
    <submittedName>
        <fullName evidence="1">Uncharacterized protein</fullName>
    </submittedName>
</protein>
<organism evidence="1 2">
    <name type="scientific">Postia placenta MAD-698-R-SB12</name>
    <dbReference type="NCBI Taxonomy" id="670580"/>
    <lineage>
        <taxon>Eukaryota</taxon>
        <taxon>Fungi</taxon>
        <taxon>Dikarya</taxon>
        <taxon>Basidiomycota</taxon>
        <taxon>Agaricomycotina</taxon>
        <taxon>Agaricomycetes</taxon>
        <taxon>Polyporales</taxon>
        <taxon>Adustoporiaceae</taxon>
        <taxon>Rhodonia</taxon>
    </lineage>
</organism>
<evidence type="ECO:0000313" key="1">
    <source>
        <dbReference type="EMBL" id="OSX63833.1"/>
    </source>
</evidence>
<reference evidence="1 2" key="1">
    <citation type="submission" date="2017-04" db="EMBL/GenBank/DDBJ databases">
        <title>Genome Sequence of the Model Brown-Rot Fungus Postia placenta SB12.</title>
        <authorList>
            <consortium name="DOE Joint Genome Institute"/>
            <person name="Gaskell J."/>
            <person name="Kersten P."/>
            <person name="Larrondo L.F."/>
            <person name="Canessa P."/>
            <person name="Martinez D."/>
            <person name="Hibbett D."/>
            <person name="Schmoll M."/>
            <person name="Kubicek C.P."/>
            <person name="Martinez A.T."/>
            <person name="Yadav J."/>
            <person name="Master E."/>
            <person name="Magnuson J.K."/>
            <person name="James T."/>
            <person name="Yaver D."/>
            <person name="Berka R."/>
            <person name="Labutti K."/>
            <person name="Lipzen A."/>
            <person name="Aerts A."/>
            <person name="Barry K."/>
            <person name="Henrissat B."/>
            <person name="Blanchette R."/>
            <person name="Grigoriev I."/>
            <person name="Cullen D."/>
        </authorList>
    </citation>
    <scope>NUCLEOTIDE SEQUENCE [LARGE SCALE GENOMIC DNA]</scope>
    <source>
        <strain evidence="1 2">MAD-698-R-SB12</strain>
    </source>
</reference>
<evidence type="ECO:0000313" key="2">
    <source>
        <dbReference type="Proteomes" id="UP000194127"/>
    </source>
</evidence>